<evidence type="ECO:0000256" key="1">
    <source>
        <dbReference type="SAM" id="MobiDB-lite"/>
    </source>
</evidence>
<accession>A0AAD3H7V3</accession>
<dbReference type="InterPro" id="IPR019410">
    <property type="entry name" value="Methyltransf_16"/>
</dbReference>
<comment type="caution">
    <text evidence="2">The sequence shown here is derived from an EMBL/GenBank/DDBJ whole genome shotgun (WGS) entry which is preliminary data.</text>
</comment>
<organism evidence="2 3">
    <name type="scientific">Chaetoceros tenuissimus</name>
    <dbReference type="NCBI Taxonomy" id="426638"/>
    <lineage>
        <taxon>Eukaryota</taxon>
        <taxon>Sar</taxon>
        <taxon>Stramenopiles</taxon>
        <taxon>Ochrophyta</taxon>
        <taxon>Bacillariophyta</taxon>
        <taxon>Coscinodiscophyceae</taxon>
        <taxon>Chaetocerotophycidae</taxon>
        <taxon>Chaetocerotales</taxon>
        <taxon>Chaetocerotaceae</taxon>
        <taxon>Chaetoceros</taxon>
    </lineage>
</organism>
<dbReference type="Pfam" id="PF10294">
    <property type="entry name" value="Methyltransf_16"/>
    <property type="match status" value="1"/>
</dbReference>
<dbReference type="Gene3D" id="3.40.50.150">
    <property type="entry name" value="Vaccinia Virus protein VP39"/>
    <property type="match status" value="1"/>
</dbReference>
<gene>
    <name evidence="2" type="ORF">CTEN210_10106</name>
</gene>
<name>A0AAD3H7V3_9STRA</name>
<dbReference type="InterPro" id="IPR029063">
    <property type="entry name" value="SAM-dependent_MTases_sf"/>
</dbReference>
<proteinExistence type="predicted"/>
<dbReference type="PANTHER" id="PTHR14614:SF98">
    <property type="entry name" value="S-ADENOSYL-L-METHIONINE-DEPENDENT METHYLTRANSFERASES SUPERFAMILY PROTEIN"/>
    <property type="match status" value="1"/>
</dbReference>
<evidence type="ECO:0000313" key="3">
    <source>
        <dbReference type="Proteomes" id="UP001054902"/>
    </source>
</evidence>
<dbReference type="SUPFAM" id="SSF53335">
    <property type="entry name" value="S-adenosyl-L-methionine-dependent methyltransferases"/>
    <property type="match status" value="1"/>
</dbReference>
<dbReference type="AlphaFoldDB" id="A0AAD3H7V3"/>
<evidence type="ECO:0008006" key="4">
    <source>
        <dbReference type="Google" id="ProtNLM"/>
    </source>
</evidence>
<keyword evidence="3" id="KW-1185">Reference proteome</keyword>
<protein>
    <recommendedName>
        <fullName evidence="4">Calmodulin-lysine N-methyltransferase</fullName>
    </recommendedName>
</protein>
<dbReference type="EMBL" id="BLLK01000047">
    <property type="protein sequence ID" value="GFH53630.1"/>
    <property type="molecule type" value="Genomic_DNA"/>
</dbReference>
<feature type="region of interest" description="Disordered" evidence="1">
    <location>
        <begin position="275"/>
        <end position="297"/>
    </location>
</feature>
<sequence length="297" mass="34078">MTSEVKYFQDYFPIKDESLDGRDLDTVAGEAFFKLANSKEVGFRINEDKEIRVIQDNNCQTHTGGIVWETAYLLACFLIHKVKQNDKKKPLGKVLEVGSGCGMLGMILCASKLAKKVVMTETTEVMENLNKNLIANIKTKGKENRKSCGACPNDRISTHRLDWTQYKKDIEACQKEKSDDLNPHSFDTIIGTDVIFTQSLVKPLLKTLQHMSHDKTEIFLCVQIRCQDSYDLLFKKASKYDFKLQDETQNFAEIKELEWGLAMDCKLLHFTVNKTSSKRSRKTDKEDDPKKKRRKST</sequence>
<reference evidence="2 3" key="1">
    <citation type="journal article" date="2021" name="Sci. Rep.">
        <title>The genome of the diatom Chaetoceros tenuissimus carries an ancient integrated fragment of an extant virus.</title>
        <authorList>
            <person name="Hongo Y."/>
            <person name="Kimura K."/>
            <person name="Takaki Y."/>
            <person name="Yoshida Y."/>
            <person name="Baba S."/>
            <person name="Kobayashi G."/>
            <person name="Nagasaki K."/>
            <person name="Hano T."/>
            <person name="Tomaru Y."/>
        </authorList>
    </citation>
    <scope>NUCLEOTIDE SEQUENCE [LARGE SCALE GENOMIC DNA]</scope>
    <source>
        <strain evidence="2 3">NIES-3715</strain>
    </source>
</reference>
<evidence type="ECO:0000313" key="2">
    <source>
        <dbReference type="EMBL" id="GFH53630.1"/>
    </source>
</evidence>
<dbReference type="Proteomes" id="UP001054902">
    <property type="component" value="Unassembled WGS sequence"/>
</dbReference>
<dbReference type="PANTHER" id="PTHR14614">
    <property type="entry name" value="HEPATOCELLULAR CARCINOMA-ASSOCIATED ANTIGEN"/>
    <property type="match status" value="1"/>
</dbReference>